<evidence type="ECO:0000313" key="7">
    <source>
        <dbReference type="Proteomes" id="UP000191039"/>
    </source>
</evidence>
<dbReference type="Pfam" id="PF00676">
    <property type="entry name" value="E1_dh"/>
    <property type="match status" value="1"/>
</dbReference>
<dbReference type="GO" id="GO:0009083">
    <property type="term" value="P:branched-chain amino acid catabolic process"/>
    <property type="evidence" value="ECO:0007669"/>
    <property type="project" value="TreeGrafter"/>
</dbReference>
<dbReference type="STRING" id="1801.BRW64_08150"/>
<dbReference type="CDD" id="cd02000">
    <property type="entry name" value="TPP_E1_PDC_ADC_BCADC"/>
    <property type="match status" value="1"/>
</dbReference>
<feature type="domain" description="Dehydrogenase E1 component" evidence="5">
    <location>
        <begin position="49"/>
        <end position="321"/>
    </location>
</feature>
<sequence length="367" mass="40590">MPSEVPMLDSDEVVQLVTENGERQDHPDFSPCVQDIGVAELRALYEDLVIVRRIDAEATALQRQGELGLWPPLLGQEAAQVGSARALHADDFVFSSYREHGVAYCRGIDPAELLRFWRGSTFSGWDPIRYRMNTPAIIVGAQALHATGYAMGIHFDGSDNASITYFGDGATSQGDISEAMVFAASFAAPVVFFCQNNQWAISEPVHLQTRTPLSHRGPGFGVPAVRVDGNDVLAVLAVTRAALERARRGDGPTLIEAVTYRMGPHTTSDDPTKYRDASADEAWRHKDPIDRMHKLLDRIGATDDEHQAVVQRRADDIAAALRRGCLETVEPSPMSMFDNVYADQHPLIDEERATFRRYLDTLEGVDR</sequence>
<name>A0A1Q4HI14_9MYCO</name>
<evidence type="ECO:0000256" key="4">
    <source>
        <dbReference type="ARBA" id="ARBA00023052"/>
    </source>
</evidence>
<organism evidence="6 7">
    <name type="scientific">Mycolicibacterium diernhoferi</name>
    <dbReference type="NCBI Taxonomy" id="1801"/>
    <lineage>
        <taxon>Bacteria</taxon>
        <taxon>Bacillati</taxon>
        <taxon>Actinomycetota</taxon>
        <taxon>Actinomycetes</taxon>
        <taxon>Mycobacteriales</taxon>
        <taxon>Mycobacteriaceae</taxon>
        <taxon>Mycolicibacterium</taxon>
    </lineage>
</organism>
<evidence type="ECO:0000259" key="5">
    <source>
        <dbReference type="Pfam" id="PF00676"/>
    </source>
</evidence>
<keyword evidence="4" id="KW-0786">Thiamine pyrophosphate</keyword>
<dbReference type="SUPFAM" id="SSF52518">
    <property type="entry name" value="Thiamin diphosphate-binding fold (THDP-binding)"/>
    <property type="match status" value="1"/>
</dbReference>
<comment type="cofactor">
    <cofactor evidence="2">
        <name>thiamine diphosphate</name>
        <dbReference type="ChEBI" id="CHEBI:58937"/>
    </cofactor>
</comment>
<dbReference type="PANTHER" id="PTHR43380:SF1">
    <property type="entry name" value="2-OXOISOVALERATE DEHYDROGENASE SUBUNIT ALPHA, MITOCHONDRIAL"/>
    <property type="match status" value="1"/>
</dbReference>
<comment type="cofactor">
    <cofactor evidence="1">
        <name>Mg(2+)</name>
        <dbReference type="ChEBI" id="CHEBI:18420"/>
    </cofactor>
</comment>
<dbReference type="NCBIfam" id="TIGR03181">
    <property type="entry name" value="PDH_E1_alph_x"/>
    <property type="match status" value="1"/>
</dbReference>
<comment type="caution">
    <text evidence="6">The sequence shown here is derived from an EMBL/GenBank/DDBJ whole genome shotgun (WGS) entry which is preliminary data.</text>
</comment>
<dbReference type="GO" id="GO:0016624">
    <property type="term" value="F:oxidoreductase activity, acting on the aldehyde or oxo group of donors, disulfide as acceptor"/>
    <property type="evidence" value="ECO:0007669"/>
    <property type="project" value="InterPro"/>
</dbReference>
<dbReference type="InterPro" id="IPR050771">
    <property type="entry name" value="Alpha-ketoacid_DH_E1_comp"/>
</dbReference>
<dbReference type="AlphaFoldDB" id="A0A1Q4HI14"/>
<dbReference type="EMBL" id="MIJD01000267">
    <property type="protein sequence ID" value="OPE50089.1"/>
    <property type="molecule type" value="Genomic_DNA"/>
</dbReference>
<dbReference type="PANTHER" id="PTHR43380">
    <property type="entry name" value="2-OXOISOVALERATE DEHYDROGENASE SUBUNIT ALPHA, MITOCHONDRIAL"/>
    <property type="match status" value="1"/>
</dbReference>
<dbReference type="Proteomes" id="UP000191039">
    <property type="component" value="Unassembled WGS sequence"/>
</dbReference>
<accession>A0A1Q4HI14</accession>
<protein>
    <submittedName>
        <fullName evidence="6">Pyruvate dehydrogenase (Acetyl-transferring) E1 component subunit alpha</fullName>
    </submittedName>
</protein>
<reference evidence="6 7" key="1">
    <citation type="submission" date="2016-09" db="EMBL/GenBank/DDBJ databases">
        <title>genome sequences of unsequenced Mycobacteria.</title>
        <authorList>
            <person name="Greninger A.L."/>
            <person name="Jerome K.R."/>
            <person name="Mcnair B."/>
            <person name="Wallis C."/>
            <person name="Fang F."/>
        </authorList>
    </citation>
    <scope>NUCLEOTIDE SEQUENCE [LARGE SCALE GENOMIC DNA]</scope>
    <source>
        <strain evidence="6 7">BM1</strain>
    </source>
</reference>
<keyword evidence="3" id="KW-0560">Oxidoreductase</keyword>
<dbReference type="Gene3D" id="3.40.50.970">
    <property type="match status" value="1"/>
</dbReference>
<dbReference type="InterPro" id="IPR029061">
    <property type="entry name" value="THDP-binding"/>
</dbReference>
<evidence type="ECO:0000256" key="2">
    <source>
        <dbReference type="ARBA" id="ARBA00001964"/>
    </source>
</evidence>
<keyword evidence="6" id="KW-0670">Pyruvate</keyword>
<evidence type="ECO:0000256" key="3">
    <source>
        <dbReference type="ARBA" id="ARBA00023002"/>
    </source>
</evidence>
<evidence type="ECO:0000313" key="6">
    <source>
        <dbReference type="EMBL" id="OPE50089.1"/>
    </source>
</evidence>
<dbReference type="InterPro" id="IPR017596">
    <property type="entry name" value="PdhA/BkdA"/>
</dbReference>
<proteinExistence type="predicted"/>
<dbReference type="GO" id="GO:0000287">
    <property type="term" value="F:magnesium ion binding"/>
    <property type="evidence" value="ECO:0007669"/>
    <property type="project" value="UniProtKB-ARBA"/>
</dbReference>
<dbReference type="InterPro" id="IPR001017">
    <property type="entry name" value="DH_E1"/>
</dbReference>
<gene>
    <name evidence="6" type="ORF">BV510_21405</name>
</gene>
<evidence type="ECO:0000256" key="1">
    <source>
        <dbReference type="ARBA" id="ARBA00001946"/>
    </source>
</evidence>